<name>A0AAV4QVB7_9ARAC</name>
<proteinExistence type="predicted"/>
<sequence length="272" mass="30160">MGPTLFCDYCERDDFPNRKALRYHLFRIHQISMGRLEASKPTSSMSPAPSQVRNNEGTSPAEETSLANSAPSFFQSAGLRNHLAAHKKVELRDAAPKLLLPAPSIRKHKRRKRGDNLPPDISEPSNVSDPAAVLAQPVLQGDILACPDDSIQGPISHLITFWLIRFHRTVSGPSRTLSKTSHTFFHMALRPMVLVLPLLPSTLMILRLASAFTHGTVGGQCARLLAMLVTNVRFRRTIWSNTSRNVGVPVPLTPLSSVPSTLKEEFQFWSQN</sequence>
<feature type="compositionally biased region" description="Polar residues" evidence="1">
    <location>
        <begin position="40"/>
        <end position="66"/>
    </location>
</feature>
<evidence type="ECO:0000313" key="2">
    <source>
        <dbReference type="EMBL" id="GIY13588.1"/>
    </source>
</evidence>
<dbReference type="EMBL" id="BPLQ01005263">
    <property type="protein sequence ID" value="GIY13588.1"/>
    <property type="molecule type" value="Genomic_DNA"/>
</dbReference>
<evidence type="ECO:0008006" key="4">
    <source>
        <dbReference type="Google" id="ProtNLM"/>
    </source>
</evidence>
<gene>
    <name evidence="2" type="ORF">CDAR_567241</name>
</gene>
<reference evidence="2 3" key="1">
    <citation type="submission" date="2021-06" db="EMBL/GenBank/DDBJ databases">
        <title>Caerostris darwini draft genome.</title>
        <authorList>
            <person name="Kono N."/>
            <person name="Arakawa K."/>
        </authorList>
    </citation>
    <scope>NUCLEOTIDE SEQUENCE [LARGE SCALE GENOMIC DNA]</scope>
</reference>
<dbReference type="Proteomes" id="UP001054837">
    <property type="component" value="Unassembled WGS sequence"/>
</dbReference>
<organism evidence="2 3">
    <name type="scientific">Caerostris darwini</name>
    <dbReference type="NCBI Taxonomy" id="1538125"/>
    <lineage>
        <taxon>Eukaryota</taxon>
        <taxon>Metazoa</taxon>
        <taxon>Ecdysozoa</taxon>
        <taxon>Arthropoda</taxon>
        <taxon>Chelicerata</taxon>
        <taxon>Arachnida</taxon>
        <taxon>Araneae</taxon>
        <taxon>Araneomorphae</taxon>
        <taxon>Entelegynae</taxon>
        <taxon>Araneoidea</taxon>
        <taxon>Araneidae</taxon>
        <taxon>Caerostris</taxon>
    </lineage>
</organism>
<feature type="region of interest" description="Disordered" evidence="1">
    <location>
        <begin position="100"/>
        <end position="128"/>
    </location>
</feature>
<comment type="caution">
    <text evidence="2">The sequence shown here is derived from an EMBL/GenBank/DDBJ whole genome shotgun (WGS) entry which is preliminary data.</text>
</comment>
<protein>
    <recommendedName>
        <fullName evidence="4">C2H2-type domain-containing protein</fullName>
    </recommendedName>
</protein>
<evidence type="ECO:0000256" key="1">
    <source>
        <dbReference type="SAM" id="MobiDB-lite"/>
    </source>
</evidence>
<feature type="region of interest" description="Disordered" evidence="1">
    <location>
        <begin position="37"/>
        <end position="66"/>
    </location>
</feature>
<dbReference type="AlphaFoldDB" id="A0AAV4QVB7"/>
<accession>A0AAV4QVB7</accession>
<evidence type="ECO:0000313" key="3">
    <source>
        <dbReference type="Proteomes" id="UP001054837"/>
    </source>
</evidence>
<keyword evidence="3" id="KW-1185">Reference proteome</keyword>